<evidence type="ECO:0000313" key="2">
    <source>
        <dbReference type="EMBL" id="VDP78323.1"/>
    </source>
</evidence>
<proteinExistence type="predicted"/>
<reference evidence="2 3" key="2">
    <citation type="submission" date="2018-11" db="EMBL/GenBank/DDBJ databases">
        <authorList>
            <consortium name="Pathogen Informatics"/>
        </authorList>
    </citation>
    <scope>NUCLEOTIDE SEQUENCE [LARGE SCALE GENOMIC DNA]</scope>
    <source>
        <strain evidence="2 3">Egypt</strain>
    </source>
</reference>
<dbReference type="InterPro" id="IPR002048">
    <property type="entry name" value="EF_hand_dom"/>
</dbReference>
<dbReference type="GO" id="GO:0005509">
    <property type="term" value="F:calcium ion binding"/>
    <property type="evidence" value="ECO:0007669"/>
    <property type="project" value="InterPro"/>
</dbReference>
<dbReference type="InterPro" id="IPR037177">
    <property type="entry name" value="DLC_sf"/>
</dbReference>
<dbReference type="Pfam" id="PF01221">
    <property type="entry name" value="Dynein_light"/>
    <property type="match status" value="1"/>
</dbReference>
<sequence>MDPFLKVFFAIDKDGSEKITMSELEQYVRENDLEETMVADWQRLFDPNHTGGITLDSFCDTLGIAPASARIQRSESLNKQQKAAPGSENGITILLADAPDNLKDDILKKMAELLGSVKSKEDVSNQMKSYLDEKYGRSWVVLLTDDSFWLQAAHMPHSSCYCRMNDICCLVWRTFEGA</sequence>
<dbReference type="Pfam" id="PF13499">
    <property type="entry name" value="EF-hand_7"/>
    <property type="match status" value="1"/>
</dbReference>
<dbReference type="SMART" id="SM01375">
    <property type="entry name" value="Dynein_light"/>
    <property type="match status" value="1"/>
</dbReference>
<organism evidence="4">
    <name type="scientific">Echinostoma caproni</name>
    <dbReference type="NCBI Taxonomy" id="27848"/>
    <lineage>
        <taxon>Eukaryota</taxon>
        <taxon>Metazoa</taxon>
        <taxon>Spiralia</taxon>
        <taxon>Lophotrochozoa</taxon>
        <taxon>Platyhelminthes</taxon>
        <taxon>Trematoda</taxon>
        <taxon>Digenea</taxon>
        <taxon>Plagiorchiida</taxon>
        <taxon>Echinostomata</taxon>
        <taxon>Echinostomatoidea</taxon>
        <taxon>Echinostomatidae</taxon>
        <taxon>Echinostoma</taxon>
    </lineage>
</organism>
<dbReference type="InterPro" id="IPR001372">
    <property type="entry name" value="Dynein_light_chain_typ-1/2"/>
</dbReference>
<keyword evidence="3" id="KW-1185">Reference proteome</keyword>
<dbReference type="EMBL" id="UZAN01043419">
    <property type="protein sequence ID" value="VDP78323.1"/>
    <property type="molecule type" value="Genomic_DNA"/>
</dbReference>
<dbReference type="Gene3D" id="1.10.238.10">
    <property type="entry name" value="EF-hand"/>
    <property type="match status" value="1"/>
</dbReference>
<dbReference type="PROSITE" id="PS50222">
    <property type="entry name" value="EF_HAND_2"/>
    <property type="match status" value="1"/>
</dbReference>
<feature type="domain" description="EF-hand" evidence="1">
    <location>
        <begin position="1"/>
        <end position="34"/>
    </location>
</feature>
<dbReference type="SUPFAM" id="SSF54648">
    <property type="entry name" value="DLC"/>
    <property type="match status" value="1"/>
</dbReference>
<accession>A0A183AHI3</accession>
<dbReference type="CDD" id="cd21454">
    <property type="entry name" value="DLC-like_TAL"/>
    <property type="match status" value="1"/>
</dbReference>
<dbReference type="Gene3D" id="3.30.740.10">
    <property type="entry name" value="Protein Inhibitor Of Neuronal Nitric Oxide Synthase"/>
    <property type="match status" value="1"/>
</dbReference>
<evidence type="ECO:0000259" key="1">
    <source>
        <dbReference type="PROSITE" id="PS50222"/>
    </source>
</evidence>
<dbReference type="InterPro" id="IPR011992">
    <property type="entry name" value="EF-hand-dom_pair"/>
</dbReference>
<name>A0A183AHI3_9TREM</name>
<reference evidence="4" key="1">
    <citation type="submission" date="2016-06" db="UniProtKB">
        <authorList>
            <consortium name="WormBaseParasite"/>
        </authorList>
    </citation>
    <scope>IDENTIFICATION</scope>
</reference>
<evidence type="ECO:0000313" key="3">
    <source>
        <dbReference type="Proteomes" id="UP000272942"/>
    </source>
</evidence>
<dbReference type="GO" id="GO:0030286">
    <property type="term" value="C:dynein complex"/>
    <property type="evidence" value="ECO:0007669"/>
    <property type="project" value="InterPro"/>
</dbReference>
<dbReference type="GO" id="GO:0007017">
    <property type="term" value="P:microtubule-based process"/>
    <property type="evidence" value="ECO:0007669"/>
    <property type="project" value="InterPro"/>
</dbReference>
<dbReference type="OrthoDB" id="186625at2759"/>
<dbReference type="Proteomes" id="UP000272942">
    <property type="component" value="Unassembled WGS sequence"/>
</dbReference>
<gene>
    <name evidence="2" type="ORF">ECPE_LOCUS6418</name>
</gene>
<evidence type="ECO:0000313" key="4">
    <source>
        <dbReference type="WBParaSite" id="ECPE_0000643101-mRNA-1"/>
    </source>
</evidence>
<dbReference type="AlphaFoldDB" id="A0A183AHI3"/>
<dbReference type="WBParaSite" id="ECPE_0000643101-mRNA-1">
    <property type="protein sequence ID" value="ECPE_0000643101-mRNA-1"/>
    <property type="gene ID" value="ECPE_0000643101"/>
</dbReference>
<dbReference type="SUPFAM" id="SSF47473">
    <property type="entry name" value="EF-hand"/>
    <property type="match status" value="1"/>
</dbReference>
<protein>
    <submittedName>
        <fullName evidence="4">EF-hand domain-containing protein</fullName>
    </submittedName>
</protein>